<proteinExistence type="predicted"/>
<evidence type="ECO:0000259" key="3">
    <source>
        <dbReference type="Pfam" id="PF13349"/>
    </source>
</evidence>
<feature type="region of interest" description="Disordered" evidence="1">
    <location>
        <begin position="237"/>
        <end position="267"/>
    </location>
</feature>
<feature type="domain" description="DUF4097" evidence="3">
    <location>
        <begin position="135"/>
        <end position="265"/>
    </location>
</feature>
<keyword evidence="2" id="KW-0812">Transmembrane</keyword>
<gene>
    <name evidence="4" type="ORF">SCMU_31340</name>
</gene>
<evidence type="ECO:0000313" key="4">
    <source>
        <dbReference type="EMBL" id="BCT77292.1"/>
    </source>
</evidence>
<dbReference type="Pfam" id="PF13349">
    <property type="entry name" value="DUF4097"/>
    <property type="match status" value="1"/>
</dbReference>
<sequence length="267" mass="26576">MSAVPGPSVQRRRSATPWVLVVLGGFLILIAAAVFLALTVGGGILPRSATTSQTYTDSITKVSVHGGSGSVEVRGGGAAGRVDVTRQLSWGPFSSQPRPDESVQSGVLGLSARCDGFLNWCSIAYVVTVPDGTAVSVDQGSGAVRLAGQFGATDAKTGSGSISITGGGDSVRLETGSGGISATGLQSSQVVAHTGSGGIDLDLARPADSVTAETGSGGVTVRVPQGAYSVAVRTGSGSSHVNVTNDPTSSHRIQATTGSGSVTVSYR</sequence>
<keyword evidence="2" id="KW-1133">Transmembrane helix</keyword>
<reference evidence="4 5" key="1">
    <citation type="journal article" date="2021" name="J. Biosci. Bioeng.">
        <title>Identification and characterization of a chc gene cluster responsible for the aromatization pathway of cyclohexanecarboxylate degradation in Sinomonas cyclohexanicum ATCC 51369.</title>
        <authorList>
            <person name="Yamamoto T."/>
            <person name="Hasegawa Y."/>
            <person name="Lau P.C.K."/>
            <person name="Iwaki H."/>
        </authorList>
    </citation>
    <scope>NUCLEOTIDE SEQUENCE [LARGE SCALE GENOMIC DNA]</scope>
    <source>
        <strain evidence="4 5">ATCC 51369</strain>
    </source>
</reference>
<organism evidence="4 5">
    <name type="scientific">Sinomonas cyclohexanicum</name>
    <name type="common">Corynebacterium cyclohexanicum</name>
    <dbReference type="NCBI Taxonomy" id="322009"/>
    <lineage>
        <taxon>Bacteria</taxon>
        <taxon>Bacillati</taxon>
        <taxon>Actinomycetota</taxon>
        <taxon>Actinomycetes</taxon>
        <taxon>Micrococcales</taxon>
        <taxon>Micrococcaceae</taxon>
        <taxon>Sinomonas</taxon>
    </lineage>
</organism>
<dbReference type="EMBL" id="AP024525">
    <property type="protein sequence ID" value="BCT77292.1"/>
    <property type="molecule type" value="Genomic_DNA"/>
</dbReference>
<dbReference type="InterPro" id="IPR025164">
    <property type="entry name" value="Toastrack_DUF4097"/>
</dbReference>
<dbReference type="Proteomes" id="UP001319861">
    <property type="component" value="Chromosome"/>
</dbReference>
<name>A0ABM7PYB8_SINCY</name>
<protein>
    <recommendedName>
        <fullName evidence="3">DUF4097 domain-containing protein</fullName>
    </recommendedName>
</protein>
<keyword evidence="2" id="KW-0472">Membrane</keyword>
<keyword evidence="5" id="KW-1185">Reference proteome</keyword>
<evidence type="ECO:0000256" key="1">
    <source>
        <dbReference type="SAM" id="MobiDB-lite"/>
    </source>
</evidence>
<dbReference type="RefSeq" id="WP_229230008.1">
    <property type="nucleotide sequence ID" value="NZ_AP024525.1"/>
</dbReference>
<accession>A0ABM7PYB8</accession>
<evidence type="ECO:0000313" key="5">
    <source>
        <dbReference type="Proteomes" id="UP001319861"/>
    </source>
</evidence>
<evidence type="ECO:0000256" key="2">
    <source>
        <dbReference type="SAM" id="Phobius"/>
    </source>
</evidence>
<dbReference type="Gene3D" id="2.160.20.120">
    <property type="match status" value="1"/>
</dbReference>
<feature type="transmembrane region" description="Helical" evidence="2">
    <location>
        <begin position="18"/>
        <end position="45"/>
    </location>
</feature>